<feature type="region of interest" description="Disordered" evidence="2">
    <location>
        <begin position="1"/>
        <end position="33"/>
    </location>
</feature>
<proteinExistence type="predicted"/>
<dbReference type="Pfam" id="PF00497">
    <property type="entry name" value="SBP_bac_3"/>
    <property type="match status" value="1"/>
</dbReference>
<dbReference type="EMBL" id="LT559118">
    <property type="protein sequence ID" value="SBO94398.1"/>
    <property type="molecule type" value="Genomic_DNA"/>
</dbReference>
<sequence>MPEHASSPATRSRTPEHADSPATRSRTPERATASLSATALLSAAAALLLAGCGANPPEAEGVLEPTGQASAAAQTKDQALYDRLPDKVKQAGKLISVNNGSFPPYEIAGPDGRSLTGAAADLSDALGQVLGVRIEHVTVDGLPSSLTGIASGRYDFAIGPVGDFPDRQKNNDFVDWVKEYVVFAVPKGNPDKIGSVADTCGLKISVMAGGSAEAVIKGQSAACVKEGKQQITVQSYKDQPTSVLAVSSGRADAFFSSQAPLTYFVDQAGGKLELAGKGQPNGFDDLYQGAVVAKDSPLRDVLKDGIQRLMDNGTYDRIMTRWKTSDNKLDQAGVNLAKS</sequence>
<dbReference type="RefSeq" id="WP_225273535.1">
    <property type="nucleotide sequence ID" value="NZ_CP084058.1"/>
</dbReference>
<dbReference type="AlphaFoldDB" id="A0A1M4E6N9"/>
<gene>
    <name evidence="4" type="ORF">BN4615_P3914</name>
</gene>
<evidence type="ECO:0000313" key="4">
    <source>
        <dbReference type="EMBL" id="SBO94398.1"/>
    </source>
</evidence>
<reference evidence="4" key="1">
    <citation type="submission" date="2016-04" db="EMBL/GenBank/DDBJ databases">
        <authorList>
            <person name="Evans L.H."/>
            <person name="Alamgir A."/>
            <person name="Owens N."/>
            <person name="Weber N.D."/>
            <person name="Virtaneva K."/>
            <person name="Barbian K."/>
            <person name="Babar A."/>
            <person name="Rosenke K."/>
        </authorList>
    </citation>
    <scope>NUCLEOTIDE SEQUENCE</scope>
    <source>
        <strain evidence="4">Nono1</strain>
    </source>
</reference>
<dbReference type="CDD" id="cd01004">
    <property type="entry name" value="PBP2_MidA_like"/>
    <property type="match status" value="1"/>
</dbReference>
<dbReference type="InterPro" id="IPR001638">
    <property type="entry name" value="Solute-binding_3/MltF_N"/>
</dbReference>
<dbReference type="Gene3D" id="3.40.190.10">
    <property type="entry name" value="Periplasmic binding protein-like II"/>
    <property type="match status" value="2"/>
</dbReference>
<dbReference type="PANTHER" id="PTHR35936">
    <property type="entry name" value="MEMBRANE-BOUND LYTIC MUREIN TRANSGLYCOSYLASE F"/>
    <property type="match status" value="1"/>
</dbReference>
<name>A0A1M4E6N9_9ACTN</name>
<evidence type="ECO:0000256" key="1">
    <source>
        <dbReference type="ARBA" id="ARBA00022729"/>
    </source>
</evidence>
<protein>
    <recommendedName>
        <fullName evidence="3">Solute-binding protein family 3/N-terminal domain-containing protein</fullName>
    </recommendedName>
</protein>
<dbReference type="SUPFAM" id="SSF53850">
    <property type="entry name" value="Periplasmic binding protein-like II"/>
    <property type="match status" value="1"/>
</dbReference>
<dbReference type="PANTHER" id="PTHR35936:SF19">
    <property type="entry name" value="AMINO-ACID-BINDING PROTEIN YXEM-RELATED"/>
    <property type="match status" value="1"/>
</dbReference>
<organism evidence="4">
    <name type="scientific">Nonomuraea gerenzanensis</name>
    <dbReference type="NCBI Taxonomy" id="93944"/>
    <lineage>
        <taxon>Bacteria</taxon>
        <taxon>Bacillati</taxon>
        <taxon>Actinomycetota</taxon>
        <taxon>Actinomycetes</taxon>
        <taxon>Streptosporangiales</taxon>
        <taxon>Streptosporangiaceae</taxon>
        <taxon>Nonomuraea</taxon>
    </lineage>
</organism>
<accession>A0A1M4E6N9</accession>
<dbReference type="SMART" id="SM00062">
    <property type="entry name" value="PBPb"/>
    <property type="match status" value="1"/>
</dbReference>
<evidence type="ECO:0000259" key="3">
    <source>
        <dbReference type="SMART" id="SM00062"/>
    </source>
</evidence>
<keyword evidence="1" id="KW-0732">Signal</keyword>
<feature type="domain" description="Solute-binding protein family 3/N-terminal" evidence="3">
    <location>
        <begin position="93"/>
        <end position="326"/>
    </location>
</feature>
<evidence type="ECO:0000256" key="2">
    <source>
        <dbReference type="SAM" id="MobiDB-lite"/>
    </source>
</evidence>